<evidence type="ECO:0000256" key="1">
    <source>
        <dbReference type="SAM" id="Phobius"/>
    </source>
</evidence>
<proteinExistence type="predicted"/>
<comment type="caution">
    <text evidence="2">The sequence shown here is derived from an EMBL/GenBank/DDBJ whole genome shotgun (WGS) entry which is preliminary data.</text>
</comment>
<accession>A0A645HQF2</accession>
<organism evidence="2">
    <name type="scientific">bioreactor metagenome</name>
    <dbReference type="NCBI Taxonomy" id="1076179"/>
    <lineage>
        <taxon>unclassified sequences</taxon>
        <taxon>metagenomes</taxon>
        <taxon>ecological metagenomes</taxon>
    </lineage>
</organism>
<dbReference type="EMBL" id="VSSQ01092329">
    <property type="protein sequence ID" value="MPN37593.1"/>
    <property type="molecule type" value="Genomic_DNA"/>
</dbReference>
<keyword evidence="1" id="KW-0812">Transmembrane</keyword>
<protein>
    <submittedName>
        <fullName evidence="2">Uncharacterized protein</fullName>
    </submittedName>
</protein>
<keyword evidence="1" id="KW-0472">Membrane</keyword>
<reference evidence="2" key="1">
    <citation type="submission" date="2019-08" db="EMBL/GenBank/DDBJ databases">
        <authorList>
            <person name="Kucharzyk K."/>
            <person name="Murdoch R.W."/>
            <person name="Higgins S."/>
            <person name="Loffler F."/>
        </authorList>
    </citation>
    <scope>NUCLEOTIDE SEQUENCE</scope>
</reference>
<gene>
    <name evidence="2" type="ORF">SDC9_185113</name>
</gene>
<dbReference type="AlphaFoldDB" id="A0A645HQF2"/>
<feature type="transmembrane region" description="Helical" evidence="1">
    <location>
        <begin position="12"/>
        <end position="29"/>
    </location>
</feature>
<keyword evidence="1" id="KW-1133">Transmembrane helix</keyword>
<sequence length="157" mass="17643">MNDKYKPAIKQNAYIAITIINIGIKLSVIPTNPIVAPKTTKNISTNIGTKIKILAPIILKNFFKGTFILLTSLYFAIFNRILVRKMLNIPTNILTVKVTAMPKFDISSSKYTETPYKTNIKKVNKTGSFQLSNNCSLDVLFISEKFLINPPDVDFNL</sequence>
<name>A0A645HQF2_9ZZZZ</name>
<evidence type="ECO:0000313" key="2">
    <source>
        <dbReference type="EMBL" id="MPN37593.1"/>
    </source>
</evidence>
<feature type="transmembrane region" description="Helical" evidence="1">
    <location>
        <begin position="62"/>
        <end position="83"/>
    </location>
</feature>